<name>A0A3L6T775_PANMI</name>
<dbReference type="AlphaFoldDB" id="A0A3L6T775"/>
<proteinExistence type="predicted"/>
<comment type="caution">
    <text evidence="2">The sequence shown here is derived from an EMBL/GenBank/DDBJ whole genome shotgun (WGS) entry which is preliminary data.</text>
</comment>
<gene>
    <name evidence="2" type="ORF">C2845_PM03G25570</name>
</gene>
<accession>A0A3L6T775</accession>
<keyword evidence="3" id="KW-1185">Reference proteome</keyword>
<dbReference type="Gene3D" id="3.40.50.2000">
    <property type="entry name" value="Glycogen Phosphorylase B"/>
    <property type="match status" value="1"/>
</dbReference>
<feature type="transmembrane region" description="Helical" evidence="1">
    <location>
        <begin position="33"/>
        <end position="58"/>
    </location>
</feature>
<protein>
    <submittedName>
        <fullName evidence="2">Uncharacterized protein</fullName>
    </submittedName>
</protein>
<reference evidence="3" key="1">
    <citation type="journal article" date="2019" name="Nat. Commun.">
        <title>The genome of broomcorn millet.</title>
        <authorList>
            <person name="Zou C."/>
            <person name="Miki D."/>
            <person name="Li D."/>
            <person name="Tang Q."/>
            <person name="Xiao L."/>
            <person name="Rajput S."/>
            <person name="Deng P."/>
            <person name="Jia W."/>
            <person name="Huang R."/>
            <person name="Zhang M."/>
            <person name="Sun Y."/>
            <person name="Hu J."/>
            <person name="Fu X."/>
            <person name="Schnable P.S."/>
            <person name="Li F."/>
            <person name="Zhang H."/>
            <person name="Feng B."/>
            <person name="Zhu X."/>
            <person name="Liu R."/>
            <person name="Schnable J.C."/>
            <person name="Zhu J.-K."/>
            <person name="Zhang H."/>
        </authorList>
    </citation>
    <scope>NUCLEOTIDE SEQUENCE [LARGE SCALE GENOMIC DNA]</scope>
</reference>
<evidence type="ECO:0000313" key="3">
    <source>
        <dbReference type="Proteomes" id="UP000275267"/>
    </source>
</evidence>
<evidence type="ECO:0000313" key="2">
    <source>
        <dbReference type="EMBL" id="RLN33010.1"/>
    </source>
</evidence>
<dbReference type="SUPFAM" id="SSF53756">
    <property type="entry name" value="UDP-Glycosyltransferase/glycogen phosphorylase"/>
    <property type="match status" value="1"/>
</dbReference>
<dbReference type="STRING" id="4540.A0A3L6T775"/>
<keyword evidence="1" id="KW-0812">Transmembrane</keyword>
<sequence>MLCRRGSSSPLAAALALGILVLRWRLCNHSDVAFLFAGSVVTVVWCCGFLSISLFLVLCQTLFDRIKIVSVTAFFSVKNLSKRLAQRGHAVTFVSTPRNATRLGAVPPELSARVRVVTLELPAVEGLPAGAESTADVSPEKVELLKAGFDGLAAPFAALVVGRSGAGSGEADGFERNPNHSRLRAELDLADRRGAQGERASDPSCSN</sequence>
<dbReference type="Proteomes" id="UP000275267">
    <property type="component" value="Unassembled WGS sequence"/>
</dbReference>
<dbReference type="OrthoDB" id="784816at2759"/>
<keyword evidence="1" id="KW-1133">Transmembrane helix</keyword>
<organism evidence="2 3">
    <name type="scientific">Panicum miliaceum</name>
    <name type="common">Proso millet</name>
    <name type="synonym">Broomcorn millet</name>
    <dbReference type="NCBI Taxonomy" id="4540"/>
    <lineage>
        <taxon>Eukaryota</taxon>
        <taxon>Viridiplantae</taxon>
        <taxon>Streptophyta</taxon>
        <taxon>Embryophyta</taxon>
        <taxon>Tracheophyta</taxon>
        <taxon>Spermatophyta</taxon>
        <taxon>Magnoliopsida</taxon>
        <taxon>Liliopsida</taxon>
        <taxon>Poales</taxon>
        <taxon>Poaceae</taxon>
        <taxon>PACMAD clade</taxon>
        <taxon>Panicoideae</taxon>
        <taxon>Panicodae</taxon>
        <taxon>Paniceae</taxon>
        <taxon>Panicinae</taxon>
        <taxon>Panicum</taxon>
        <taxon>Panicum sect. Panicum</taxon>
    </lineage>
</organism>
<keyword evidence="1" id="KW-0472">Membrane</keyword>
<dbReference type="EMBL" id="PQIB02000002">
    <property type="protein sequence ID" value="RLN33010.1"/>
    <property type="molecule type" value="Genomic_DNA"/>
</dbReference>
<evidence type="ECO:0000256" key="1">
    <source>
        <dbReference type="SAM" id="Phobius"/>
    </source>
</evidence>